<protein>
    <submittedName>
        <fullName evidence="2">Uncharacterized protein</fullName>
    </submittedName>
</protein>
<keyword evidence="1" id="KW-0472">Membrane</keyword>
<keyword evidence="3" id="KW-1185">Reference proteome</keyword>
<evidence type="ECO:0000313" key="2">
    <source>
        <dbReference type="EMBL" id="ABF41115.1"/>
    </source>
</evidence>
<keyword evidence="1" id="KW-0812">Transmembrane</keyword>
<dbReference type="EMBL" id="CP000360">
    <property type="protein sequence ID" value="ABF41115.1"/>
    <property type="molecule type" value="Genomic_DNA"/>
</dbReference>
<proteinExistence type="predicted"/>
<sequence length="89" mass="9803">MVTLIESKSTRRGLWLARMRAILIGVLAFVPAFFLSLVVTVPWAKHHWAGEAQGVLGAIGPSFWIGVGAVVLCCFYLLRKANKEHNPDV</sequence>
<dbReference type="Proteomes" id="UP000002432">
    <property type="component" value="Chromosome"/>
</dbReference>
<feature type="transmembrane region" description="Helical" evidence="1">
    <location>
        <begin position="55"/>
        <end position="78"/>
    </location>
</feature>
<keyword evidence="1" id="KW-1133">Transmembrane helix</keyword>
<evidence type="ECO:0000256" key="1">
    <source>
        <dbReference type="SAM" id="Phobius"/>
    </source>
</evidence>
<dbReference type="RefSeq" id="WP_011522916.1">
    <property type="nucleotide sequence ID" value="NC_008009.1"/>
</dbReference>
<reference evidence="2 3" key="1">
    <citation type="journal article" date="2009" name="Appl. Environ. Microbiol.">
        <title>Three genomes from the phylum Acidobacteria provide insight into the lifestyles of these microorganisms in soils.</title>
        <authorList>
            <person name="Ward N.L."/>
            <person name="Challacombe J.F."/>
            <person name="Janssen P.H."/>
            <person name="Henrissat B."/>
            <person name="Coutinho P.M."/>
            <person name="Wu M."/>
            <person name="Xie G."/>
            <person name="Haft D.H."/>
            <person name="Sait M."/>
            <person name="Badger J."/>
            <person name="Barabote R.D."/>
            <person name="Bradley B."/>
            <person name="Brettin T.S."/>
            <person name="Brinkac L.M."/>
            <person name="Bruce D."/>
            <person name="Creasy T."/>
            <person name="Daugherty S.C."/>
            <person name="Davidsen T.M."/>
            <person name="DeBoy R.T."/>
            <person name="Detter J.C."/>
            <person name="Dodson R.J."/>
            <person name="Durkin A.S."/>
            <person name="Ganapathy A."/>
            <person name="Gwinn-Giglio M."/>
            <person name="Han C.S."/>
            <person name="Khouri H."/>
            <person name="Kiss H."/>
            <person name="Kothari S.P."/>
            <person name="Madupu R."/>
            <person name="Nelson K.E."/>
            <person name="Nelson W.C."/>
            <person name="Paulsen I."/>
            <person name="Penn K."/>
            <person name="Ren Q."/>
            <person name="Rosovitz M.J."/>
            <person name="Selengut J.D."/>
            <person name="Shrivastava S."/>
            <person name="Sullivan S.A."/>
            <person name="Tapia R."/>
            <person name="Thompson L.S."/>
            <person name="Watkins K.L."/>
            <person name="Yang Q."/>
            <person name="Yu C."/>
            <person name="Zafar N."/>
            <person name="Zhou L."/>
            <person name="Kuske C.R."/>
        </authorList>
    </citation>
    <scope>NUCLEOTIDE SEQUENCE [LARGE SCALE GENOMIC DNA]</scope>
    <source>
        <strain evidence="2 3">Ellin345</strain>
    </source>
</reference>
<dbReference type="HOGENOM" id="CLU_2450725_0_0_0"/>
<organism evidence="2 3">
    <name type="scientific">Koribacter versatilis (strain Ellin345)</name>
    <dbReference type="NCBI Taxonomy" id="204669"/>
    <lineage>
        <taxon>Bacteria</taxon>
        <taxon>Pseudomonadati</taxon>
        <taxon>Acidobacteriota</taxon>
        <taxon>Terriglobia</taxon>
        <taxon>Terriglobales</taxon>
        <taxon>Candidatus Korobacteraceae</taxon>
        <taxon>Candidatus Korobacter</taxon>
    </lineage>
</organism>
<feature type="transmembrane region" description="Helical" evidence="1">
    <location>
        <begin position="21"/>
        <end position="43"/>
    </location>
</feature>
<dbReference type="EnsemblBacteria" id="ABF41115">
    <property type="protein sequence ID" value="ABF41115"/>
    <property type="gene ID" value="Acid345_2114"/>
</dbReference>
<evidence type="ECO:0000313" key="3">
    <source>
        <dbReference type="Proteomes" id="UP000002432"/>
    </source>
</evidence>
<dbReference type="KEGG" id="aba:Acid345_2114"/>
<dbReference type="AlphaFoldDB" id="Q1IPT5"/>
<name>Q1IPT5_KORVE</name>
<accession>Q1IPT5</accession>
<gene>
    <name evidence="2" type="ordered locus">Acid345_2114</name>
</gene>